<feature type="domain" description="CENP-T/Histone H4 histone fold" evidence="7">
    <location>
        <begin position="426"/>
        <end position="505"/>
    </location>
</feature>
<keyword evidence="5" id="KW-0539">Nucleus</keyword>
<feature type="compositionally biased region" description="Polar residues" evidence="6">
    <location>
        <begin position="307"/>
        <end position="316"/>
    </location>
</feature>
<reference evidence="8" key="1">
    <citation type="submission" date="2025-08" db="UniProtKB">
        <authorList>
            <consortium name="Ensembl"/>
        </authorList>
    </citation>
    <scope>IDENTIFICATION</scope>
</reference>
<proteinExistence type="inferred from homology"/>
<evidence type="ECO:0000256" key="3">
    <source>
        <dbReference type="ARBA" id="ARBA00010137"/>
    </source>
</evidence>
<evidence type="ECO:0000313" key="8">
    <source>
        <dbReference type="Ensembl" id="ENSACOP00000004336.1"/>
    </source>
</evidence>
<evidence type="ECO:0000256" key="5">
    <source>
        <dbReference type="ARBA" id="ARBA00023242"/>
    </source>
</evidence>
<feature type="region of interest" description="Disordered" evidence="6">
    <location>
        <begin position="342"/>
        <end position="362"/>
    </location>
</feature>
<evidence type="ECO:0000256" key="2">
    <source>
        <dbReference type="ARBA" id="ARBA00004286"/>
    </source>
</evidence>
<feature type="compositionally biased region" description="Acidic residues" evidence="6">
    <location>
        <begin position="349"/>
        <end position="359"/>
    </location>
</feature>
<evidence type="ECO:0000256" key="4">
    <source>
        <dbReference type="ARBA" id="ARBA00022454"/>
    </source>
</evidence>
<dbReference type="AlphaFoldDB" id="A0A8B9F3N5"/>
<dbReference type="Proteomes" id="UP000694522">
    <property type="component" value="Unplaced"/>
</dbReference>
<comment type="subcellular location">
    <subcellularLocation>
        <location evidence="2">Chromosome</location>
    </subcellularLocation>
    <subcellularLocation>
        <location evidence="1">Nucleus</location>
    </subcellularLocation>
</comment>
<dbReference type="GO" id="GO:0003677">
    <property type="term" value="F:DNA binding"/>
    <property type="evidence" value="ECO:0007669"/>
    <property type="project" value="InterPro"/>
</dbReference>
<feature type="region of interest" description="Disordered" evidence="6">
    <location>
        <begin position="211"/>
        <end position="231"/>
    </location>
</feature>
<accession>A0A8B9F3N5</accession>
<evidence type="ECO:0000256" key="1">
    <source>
        <dbReference type="ARBA" id="ARBA00004123"/>
    </source>
</evidence>
<feature type="region of interest" description="Disordered" evidence="6">
    <location>
        <begin position="302"/>
        <end position="321"/>
    </location>
</feature>
<dbReference type="Ensembl" id="ENSACOT00000004509.1">
    <property type="protein sequence ID" value="ENSACOP00000004336.1"/>
    <property type="gene ID" value="ENSACOG00000003072.1"/>
</dbReference>
<comment type="similarity">
    <text evidence="3">Belongs to the CENP-T/CNN1 family.</text>
</comment>
<feature type="region of interest" description="Disordered" evidence="6">
    <location>
        <begin position="33"/>
        <end position="62"/>
    </location>
</feature>
<dbReference type="GO" id="GO:0051382">
    <property type="term" value="P:kinetochore assembly"/>
    <property type="evidence" value="ECO:0007669"/>
    <property type="project" value="InterPro"/>
</dbReference>
<organism evidence="8 9">
    <name type="scientific">Amazona collaria</name>
    <name type="common">yellow-billed parrot</name>
    <dbReference type="NCBI Taxonomy" id="241587"/>
    <lineage>
        <taxon>Eukaryota</taxon>
        <taxon>Metazoa</taxon>
        <taxon>Chordata</taxon>
        <taxon>Craniata</taxon>
        <taxon>Vertebrata</taxon>
        <taxon>Euteleostomi</taxon>
        <taxon>Archelosauria</taxon>
        <taxon>Archosauria</taxon>
        <taxon>Dinosauria</taxon>
        <taxon>Saurischia</taxon>
        <taxon>Theropoda</taxon>
        <taxon>Coelurosauria</taxon>
        <taxon>Aves</taxon>
        <taxon>Neognathae</taxon>
        <taxon>Neoaves</taxon>
        <taxon>Telluraves</taxon>
        <taxon>Australaves</taxon>
        <taxon>Psittaciformes</taxon>
        <taxon>Psittacidae</taxon>
        <taxon>Amazona</taxon>
    </lineage>
</organism>
<keyword evidence="9" id="KW-1185">Reference proteome</keyword>
<dbReference type="Gene3D" id="1.10.20.10">
    <property type="entry name" value="Histone, subunit A"/>
    <property type="match status" value="1"/>
</dbReference>
<dbReference type="GO" id="GO:0046982">
    <property type="term" value="F:protein heterodimerization activity"/>
    <property type="evidence" value="ECO:0007669"/>
    <property type="project" value="InterPro"/>
</dbReference>
<dbReference type="PANTHER" id="PTHR46904:SF1">
    <property type="entry name" value="CENTROMERE PROTEIN T"/>
    <property type="match status" value="1"/>
</dbReference>
<feature type="region of interest" description="Disordered" evidence="6">
    <location>
        <begin position="263"/>
        <end position="293"/>
    </location>
</feature>
<evidence type="ECO:0000256" key="6">
    <source>
        <dbReference type="SAM" id="MobiDB-lite"/>
    </source>
</evidence>
<dbReference type="InterPro" id="IPR028255">
    <property type="entry name" value="CENP-T"/>
</dbReference>
<dbReference type="SUPFAM" id="SSF47113">
    <property type="entry name" value="Histone-fold"/>
    <property type="match status" value="1"/>
</dbReference>
<dbReference type="InterPro" id="IPR035425">
    <property type="entry name" value="CENP-T/H4_C"/>
</dbReference>
<name>A0A8B9F3N5_9PSIT</name>
<dbReference type="PANTHER" id="PTHR46904">
    <property type="entry name" value="CENTROMERE PROTEIN T"/>
    <property type="match status" value="1"/>
</dbReference>
<dbReference type="GO" id="GO:0007059">
    <property type="term" value="P:chromosome segregation"/>
    <property type="evidence" value="ECO:0007669"/>
    <property type="project" value="TreeGrafter"/>
</dbReference>
<dbReference type="CDD" id="cd22920">
    <property type="entry name" value="HFD_CENP-T"/>
    <property type="match status" value="1"/>
</dbReference>
<dbReference type="GO" id="GO:0000776">
    <property type="term" value="C:kinetochore"/>
    <property type="evidence" value="ECO:0007669"/>
    <property type="project" value="InterPro"/>
</dbReference>
<dbReference type="Pfam" id="PF15511">
    <property type="entry name" value="CENP-T_C"/>
    <property type="match status" value="1"/>
</dbReference>
<protein>
    <recommendedName>
        <fullName evidence="7">CENP-T/Histone H4 histone fold domain-containing protein</fullName>
    </recommendedName>
</protein>
<dbReference type="InterPro" id="IPR009072">
    <property type="entry name" value="Histone-fold"/>
</dbReference>
<keyword evidence="4" id="KW-0158">Chromosome</keyword>
<evidence type="ECO:0000313" key="9">
    <source>
        <dbReference type="Proteomes" id="UP000694522"/>
    </source>
</evidence>
<sequence length="529" mass="59046">MGPGPLLYDVIDDTPRTLMKKIIHLLPPASPVVPGISKHEEPEVAAEEGEAELPTGRPSSVEEMELPGLLPEERPVFTPFTNKKRKQLEFSEFERAVSRQLVQNQALSLLDNPVARSLSMSLDYLVRPDTVERRPLRQRAENRKPLDIKAFEDKVEQDMLRRKAQSCLVDSEMSPGSQATMLTSVGTGERRTQGYSQDLILVHELVDIMTPVSSKPPENPPENKQDHSQWTNPVEQLSVSEEMVVGHVSDKEEDVAMTVNRVDQEEDFREGAAPSEEKGVAEAGVENQGSPEAEREIAQGIGAGSLSKHSNPTFSEKSGMEPLKDAVEQADGLEDQAVLVELDSLEEKPTEDEAEDAENGGDFMKTPSFVCAAAYKQPLLTPSLAKPAAPKPSLKLQQAKPVLKYSRKKPLEPKMSRSFIRVFKDYAKMPVATESFRIVEKCTEKYFKQLWNDLAAFSSHAGRKTVEVSDVEVLMRRQKLVTDEIPLHVLIERHLPLDYRKLLIPVAVSGNKVIPEIKRSSSHRRQKDA</sequence>
<reference evidence="8" key="2">
    <citation type="submission" date="2025-09" db="UniProtKB">
        <authorList>
            <consortium name="Ensembl"/>
        </authorList>
    </citation>
    <scope>IDENTIFICATION</scope>
</reference>
<evidence type="ECO:0000259" key="7">
    <source>
        <dbReference type="Pfam" id="PF15511"/>
    </source>
</evidence>
<dbReference type="GO" id="GO:0005634">
    <property type="term" value="C:nucleus"/>
    <property type="evidence" value="ECO:0007669"/>
    <property type="project" value="UniProtKB-SubCell"/>
</dbReference>
<dbReference type="GO" id="GO:0000278">
    <property type="term" value="P:mitotic cell cycle"/>
    <property type="evidence" value="ECO:0007669"/>
    <property type="project" value="TreeGrafter"/>
</dbReference>